<reference evidence="3" key="1">
    <citation type="submission" date="2012-12" db="EMBL/GenBank/DDBJ databases">
        <authorList>
            <person name="Hellsten U."/>
            <person name="Grimwood J."/>
            <person name="Chapman J.A."/>
            <person name="Shapiro H."/>
            <person name="Aerts A."/>
            <person name="Otillar R.P."/>
            <person name="Terry A.Y."/>
            <person name="Boore J.L."/>
            <person name="Simakov O."/>
            <person name="Marletaz F."/>
            <person name="Cho S.-J."/>
            <person name="Edsinger-Gonzales E."/>
            <person name="Havlak P."/>
            <person name="Kuo D.-H."/>
            <person name="Larsson T."/>
            <person name="Lv J."/>
            <person name="Arendt D."/>
            <person name="Savage R."/>
            <person name="Osoegawa K."/>
            <person name="de Jong P."/>
            <person name="Lindberg D.R."/>
            <person name="Seaver E.C."/>
            <person name="Weisblat D.A."/>
            <person name="Putnam N.H."/>
            <person name="Grigoriev I.V."/>
            <person name="Rokhsar D.S."/>
        </authorList>
    </citation>
    <scope>NUCLEOTIDE SEQUENCE</scope>
</reference>
<dbReference type="RefSeq" id="XP_009023055.1">
    <property type="nucleotide sequence ID" value="XM_009024807.1"/>
</dbReference>
<reference evidence="1 3" key="2">
    <citation type="journal article" date="2013" name="Nature">
        <title>Insights into bilaterian evolution from three spiralian genomes.</title>
        <authorList>
            <person name="Simakov O."/>
            <person name="Marletaz F."/>
            <person name="Cho S.J."/>
            <person name="Edsinger-Gonzales E."/>
            <person name="Havlak P."/>
            <person name="Hellsten U."/>
            <person name="Kuo D.H."/>
            <person name="Larsson T."/>
            <person name="Lv J."/>
            <person name="Arendt D."/>
            <person name="Savage R."/>
            <person name="Osoegawa K."/>
            <person name="de Jong P."/>
            <person name="Grimwood J."/>
            <person name="Chapman J.A."/>
            <person name="Shapiro H."/>
            <person name="Aerts A."/>
            <person name="Otillar R.P."/>
            <person name="Terry A.Y."/>
            <person name="Boore J.L."/>
            <person name="Grigoriev I.V."/>
            <person name="Lindberg D.R."/>
            <person name="Seaver E.C."/>
            <person name="Weisblat D.A."/>
            <person name="Putnam N.H."/>
            <person name="Rokhsar D.S."/>
        </authorList>
    </citation>
    <scope>NUCLEOTIDE SEQUENCE</scope>
</reference>
<protein>
    <submittedName>
        <fullName evidence="1 2">Uncharacterized protein</fullName>
    </submittedName>
</protein>
<dbReference type="AlphaFoldDB" id="T1ESZ5"/>
<name>T1ESZ5_HELRO</name>
<sequence length="379" mass="42782">MYAENRIGRSEYSNEIFVTLPAIKVYSPSRVDFSADDRCITIILPSFLYSTTVSPTTSSPGPDDNISNVWGNFCASVDVFDGTSWITEYPCIKERKIDLSGSKIKKITQVRVSICSDERHDICSEQKYNSDNGVNVKELKTITQTVHLNENGTLPGKPSNGYISYTLSSNRNNSSKNIFKVDNKMKFQALKFENLEQAHVKLCKTYEWKLHGEDDQQHDWNGSVCMASVHNCNNHDHNCNNHDHNYNSHDHYGNNNSNNINLDNYSFDNGDFLVGSTFVDTCEASRAPPPTFQSPSIIWHPQQQHPHNHQALPYSAQSPYISEDEHTSTMELIHKPSFPITHMTDGSSSTQGTIKSFNLVNRSSTDVNKQAKIIHEVIV</sequence>
<dbReference type="EMBL" id="AMQM01001136">
    <property type="status" value="NOT_ANNOTATED_CDS"/>
    <property type="molecule type" value="Genomic_DNA"/>
</dbReference>
<keyword evidence="3" id="KW-1185">Reference proteome</keyword>
<evidence type="ECO:0000313" key="2">
    <source>
        <dbReference type="EnsemblMetazoa" id="HelroP162665"/>
    </source>
</evidence>
<evidence type="ECO:0000313" key="1">
    <source>
        <dbReference type="EMBL" id="ESN99170.1"/>
    </source>
</evidence>
<gene>
    <name evidence="2" type="primary">20199695</name>
    <name evidence="1" type="ORF">HELRODRAFT_162665</name>
</gene>
<dbReference type="CTD" id="20199695"/>
<dbReference type="InParanoid" id="T1ESZ5"/>
<evidence type="ECO:0000313" key="3">
    <source>
        <dbReference type="Proteomes" id="UP000015101"/>
    </source>
</evidence>
<dbReference type="GeneID" id="20199695"/>
<accession>T1ESZ5</accession>
<dbReference type="EMBL" id="KB097143">
    <property type="protein sequence ID" value="ESN99170.1"/>
    <property type="molecule type" value="Genomic_DNA"/>
</dbReference>
<dbReference type="KEGG" id="hro:HELRODRAFT_162665"/>
<proteinExistence type="predicted"/>
<dbReference type="Proteomes" id="UP000015101">
    <property type="component" value="Unassembled WGS sequence"/>
</dbReference>
<dbReference type="EnsemblMetazoa" id="HelroT162665">
    <property type="protein sequence ID" value="HelroP162665"/>
    <property type="gene ID" value="HelroG162665"/>
</dbReference>
<organism evidence="2 3">
    <name type="scientific">Helobdella robusta</name>
    <name type="common">Californian leech</name>
    <dbReference type="NCBI Taxonomy" id="6412"/>
    <lineage>
        <taxon>Eukaryota</taxon>
        <taxon>Metazoa</taxon>
        <taxon>Spiralia</taxon>
        <taxon>Lophotrochozoa</taxon>
        <taxon>Annelida</taxon>
        <taxon>Clitellata</taxon>
        <taxon>Hirudinea</taxon>
        <taxon>Rhynchobdellida</taxon>
        <taxon>Glossiphoniidae</taxon>
        <taxon>Helobdella</taxon>
    </lineage>
</organism>
<dbReference type="HOGENOM" id="CLU_730128_0_0_1"/>
<reference evidence="2" key="3">
    <citation type="submission" date="2015-06" db="UniProtKB">
        <authorList>
            <consortium name="EnsemblMetazoa"/>
        </authorList>
    </citation>
    <scope>IDENTIFICATION</scope>
</reference>